<feature type="signal peptide" evidence="1">
    <location>
        <begin position="1"/>
        <end position="25"/>
    </location>
</feature>
<sequence length="150" mass="16627">MPATRRSMCGQLVFVFLLYEHLSTTIDILHALAVDRYFVRVGILRPKADGSSTRLFHWEYYLAFMGSTHACSSVVAGAPGIVTFRHHSHPAYALMTPRNRLPGPRKVARMADPSRQTGLAPSFWGSILPLDQTDVDEEALELMALPECGA</sequence>
<dbReference type="InParanoid" id="A0A067NBS2"/>
<gene>
    <name evidence="2" type="ORF">PLEOSDRAFT_161587</name>
</gene>
<dbReference type="VEuPathDB" id="FungiDB:PLEOSDRAFT_161587"/>
<dbReference type="Proteomes" id="UP000027073">
    <property type="component" value="Unassembled WGS sequence"/>
</dbReference>
<feature type="chain" id="PRO_5001642014" evidence="1">
    <location>
        <begin position="26"/>
        <end position="150"/>
    </location>
</feature>
<name>A0A067NBS2_PLEO1</name>
<proteinExistence type="predicted"/>
<accession>A0A067NBS2</accession>
<reference evidence="3" key="1">
    <citation type="journal article" date="2014" name="Proc. Natl. Acad. Sci. U.S.A.">
        <title>Extensive sampling of basidiomycete genomes demonstrates inadequacy of the white-rot/brown-rot paradigm for wood decay fungi.</title>
        <authorList>
            <person name="Riley R."/>
            <person name="Salamov A.A."/>
            <person name="Brown D.W."/>
            <person name="Nagy L.G."/>
            <person name="Floudas D."/>
            <person name="Held B.W."/>
            <person name="Levasseur A."/>
            <person name="Lombard V."/>
            <person name="Morin E."/>
            <person name="Otillar R."/>
            <person name="Lindquist E.A."/>
            <person name="Sun H."/>
            <person name="LaButti K.M."/>
            <person name="Schmutz J."/>
            <person name="Jabbour D."/>
            <person name="Luo H."/>
            <person name="Baker S.E."/>
            <person name="Pisabarro A.G."/>
            <person name="Walton J.D."/>
            <person name="Blanchette R.A."/>
            <person name="Henrissat B."/>
            <person name="Martin F."/>
            <person name="Cullen D."/>
            <person name="Hibbett D.S."/>
            <person name="Grigoriev I.V."/>
        </authorList>
    </citation>
    <scope>NUCLEOTIDE SEQUENCE [LARGE SCALE GENOMIC DNA]</scope>
    <source>
        <strain evidence="3">PC15</strain>
    </source>
</reference>
<evidence type="ECO:0000313" key="3">
    <source>
        <dbReference type="Proteomes" id="UP000027073"/>
    </source>
</evidence>
<organism evidence="2 3">
    <name type="scientific">Pleurotus ostreatus (strain PC15)</name>
    <name type="common">Oyster mushroom</name>
    <dbReference type="NCBI Taxonomy" id="1137138"/>
    <lineage>
        <taxon>Eukaryota</taxon>
        <taxon>Fungi</taxon>
        <taxon>Dikarya</taxon>
        <taxon>Basidiomycota</taxon>
        <taxon>Agaricomycotina</taxon>
        <taxon>Agaricomycetes</taxon>
        <taxon>Agaricomycetidae</taxon>
        <taxon>Agaricales</taxon>
        <taxon>Pleurotineae</taxon>
        <taxon>Pleurotaceae</taxon>
        <taxon>Pleurotus</taxon>
    </lineage>
</organism>
<evidence type="ECO:0000313" key="2">
    <source>
        <dbReference type="EMBL" id="KDQ24375.1"/>
    </source>
</evidence>
<dbReference type="EMBL" id="KL198011">
    <property type="protein sequence ID" value="KDQ24375.1"/>
    <property type="molecule type" value="Genomic_DNA"/>
</dbReference>
<evidence type="ECO:0000256" key="1">
    <source>
        <dbReference type="SAM" id="SignalP"/>
    </source>
</evidence>
<dbReference type="HOGENOM" id="CLU_1741346_0_0_1"/>
<dbReference type="AlphaFoldDB" id="A0A067NBS2"/>
<keyword evidence="1" id="KW-0732">Signal</keyword>
<protein>
    <submittedName>
        <fullName evidence="2">Uncharacterized protein</fullName>
    </submittedName>
</protein>